<dbReference type="OrthoDB" id="6153257at2759"/>
<protein>
    <submittedName>
        <fullName evidence="1">RASSF7_8</fullName>
    </submittedName>
</protein>
<accession>A0A8S3VRL2</accession>
<proteinExistence type="predicted"/>
<sequence length="208" mass="24651">MLQHYKDQKHIEILQKKKDEAISKQQRLTDEIIKIKGEIDTYGGQWVSEKDMERALEKLSRTQKVDAVKKYTVYILQQKEERELRSKLKQRNFTLYTVMALNVLESNIIQISSYQEFDLKPDRVYKIYMAERNNYGIVIKPKTKNEVNRNLRNDGYTNDAMVFKSVITWSSGRYTDRNQLRRKVIFKMNCNTTTSLAPTWGLQVAKEI</sequence>
<gene>
    <name evidence="1" type="ORF">MEDL_68536</name>
</gene>
<comment type="caution">
    <text evidence="1">The sequence shown here is derived from an EMBL/GenBank/DDBJ whole genome shotgun (WGS) entry which is preliminary data.</text>
</comment>
<evidence type="ECO:0000313" key="2">
    <source>
        <dbReference type="Proteomes" id="UP000683360"/>
    </source>
</evidence>
<evidence type="ECO:0000313" key="1">
    <source>
        <dbReference type="EMBL" id="CAG2257260.1"/>
    </source>
</evidence>
<organism evidence="1 2">
    <name type="scientific">Mytilus edulis</name>
    <name type="common">Blue mussel</name>
    <dbReference type="NCBI Taxonomy" id="6550"/>
    <lineage>
        <taxon>Eukaryota</taxon>
        <taxon>Metazoa</taxon>
        <taxon>Spiralia</taxon>
        <taxon>Lophotrochozoa</taxon>
        <taxon>Mollusca</taxon>
        <taxon>Bivalvia</taxon>
        <taxon>Autobranchia</taxon>
        <taxon>Pteriomorphia</taxon>
        <taxon>Mytilida</taxon>
        <taxon>Mytiloidea</taxon>
        <taxon>Mytilidae</taxon>
        <taxon>Mytilinae</taxon>
        <taxon>Mytilus</taxon>
    </lineage>
</organism>
<dbReference type="Proteomes" id="UP000683360">
    <property type="component" value="Unassembled WGS sequence"/>
</dbReference>
<dbReference type="EMBL" id="CAJPWZ010003324">
    <property type="protein sequence ID" value="CAG2257260.1"/>
    <property type="molecule type" value="Genomic_DNA"/>
</dbReference>
<dbReference type="AlphaFoldDB" id="A0A8S3VRL2"/>
<reference evidence="1" key="1">
    <citation type="submission" date="2021-03" db="EMBL/GenBank/DDBJ databases">
        <authorList>
            <person name="Bekaert M."/>
        </authorList>
    </citation>
    <scope>NUCLEOTIDE SEQUENCE</scope>
</reference>
<keyword evidence="2" id="KW-1185">Reference proteome</keyword>
<name>A0A8S3VRL2_MYTED</name>